<gene>
    <name evidence="2" type="ORF">FCI23_46165</name>
</gene>
<dbReference type="Proteomes" id="UP000305778">
    <property type="component" value="Unassembled WGS sequence"/>
</dbReference>
<keyword evidence="3" id="KW-1185">Reference proteome</keyword>
<dbReference type="EMBL" id="SUMC01000110">
    <property type="protein sequence ID" value="TJZ99343.1"/>
    <property type="molecule type" value="Genomic_DNA"/>
</dbReference>
<dbReference type="PANTHER" id="PTHR33498">
    <property type="entry name" value="TRANSPOSASE FOR INSERTION SEQUENCE ELEMENT IS1557"/>
    <property type="match status" value="1"/>
</dbReference>
<evidence type="ECO:0000313" key="2">
    <source>
        <dbReference type="EMBL" id="TJZ99343.1"/>
    </source>
</evidence>
<sequence length="526" mass="58246">MDLEESCWTALVFAGLDDELVVETARSSLGLVCITGRRRAAREKCPDCGRCCGRVHDRYLRRVRDLPLGGRPVVITLLVRRFICDNKQCARRTFAEGFSQLTTPYARCTRRLGAWLEAIGLALAGRAGARLATSLGIVAGRMTFLRRVMALPDPERGVPRVLGVDDFATRRGYVYATVITNGETHQVIDVLPGREAGPLAAWLAEHPGVEIICRDRAGAYAEGARRGAPDAVQVADRFHLWQNLGQAVEKTVGAHRSCLREPVPQPQPVEDTQSVDDAVPTGRRAERKRAAHAQVHELIAQGHSLRAIARHLGWGRRTVLNYAHAARWQDMITGMPPRPSKLDPYKPYLQHRWSEGCTNALALHREITAQGYPDGYASVRDYLASFRPTPTAPAPAPPSVRQVTGWLTRHPVTLSEEDRQHLKAILSRCPELETAHQHIRDFGAILTCRLGSLLPDWIDAVIHDDLPGLAGFARSMNNDFDAVTAGLTLPWNSGSTEGAVNRIKKIKRQLYGRAGFELLRKMILLS</sequence>
<reference evidence="2 3" key="1">
    <citation type="submission" date="2019-04" db="EMBL/GenBank/DDBJ databases">
        <title>Streptomyces oryziradicis sp. nov., a novel actinomycete isolated from rhizosphere soil of rice (Oryza sativa L.).</title>
        <authorList>
            <person name="Li C."/>
        </authorList>
    </citation>
    <scope>NUCLEOTIDE SEQUENCE [LARGE SCALE GENOMIC DNA]</scope>
    <source>
        <strain evidence="2 3">NEAU-C40</strain>
    </source>
</reference>
<accession>A0A4U0RT75</accession>
<dbReference type="PROSITE" id="PS50531">
    <property type="entry name" value="HTH_IS21"/>
    <property type="match status" value="1"/>
</dbReference>
<dbReference type="InterPro" id="IPR029261">
    <property type="entry name" value="Transposase_Znf"/>
</dbReference>
<evidence type="ECO:0000313" key="3">
    <source>
        <dbReference type="Proteomes" id="UP000305778"/>
    </source>
</evidence>
<dbReference type="AlphaFoldDB" id="A0A4U0RT75"/>
<dbReference type="InterPro" id="IPR017894">
    <property type="entry name" value="HTH_IS21_transposase_type"/>
</dbReference>
<dbReference type="PANTHER" id="PTHR33498:SF1">
    <property type="entry name" value="TRANSPOSASE FOR INSERTION SEQUENCE ELEMENT IS1557"/>
    <property type="match status" value="1"/>
</dbReference>
<proteinExistence type="predicted"/>
<dbReference type="NCBIfam" id="NF033550">
    <property type="entry name" value="transpos_ISL3"/>
    <property type="match status" value="1"/>
</dbReference>
<evidence type="ECO:0000259" key="1">
    <source>
        <dbReference type="PROSITE" id="PS50531"/>
    </source>
</evidence>
<dbReference type="Gene3D" id="1.10.10.60">
    <property type="entry name" value="Homeodomain-like"/>
    <property type="match status" value="1"/>
</dbReference>
<feature type="domain" description="HTH IS21-type" evidence="1">
    <location>
        <begin position="290"/>
        <end position="353"/>
    </location>
</feature>
<comment type="caution">
    <text evidence="2">The sequence shown here is derived from an EMBL/GenBank/DDBJ whole genome shotgun (WGS) entry which is preliminary data.</text>
</comment>
<dbReference type="InterPro" id="IPR047951">
    <property type="entry name" value="Transpos_ISL3"/>
</dbReference>
<dbReference type="OrthoDB" id="3238779at2"/>
<dbReference type="Pfam" id="PF14690">
    <property type="entry name" value="Zn_ribbon_ISL3"/>
    <property type="match status" value="1"/>
</dbReference>
<dbReference type="RefSeq" id="WP_136730018.1">
    <property type="nucleotide sequence ID" value="NZ_SUMC01000110.1"/>
</dbReference>
<dbReference type="InterPro" id="IPR002560">
    <property type="entry name" value="Transposase_DDE"/>
</dbReference>
<dbReference type="Pfam" id="PF01610">
    <property type="entry name" value="DDE_Tnp_ISL3"/>
    <property type="match status" value="2"/>
</dbReference>
<name>A0A4U0RT75_9ACTN</name>
<organism evidence="2 3">
    <name type="scientific">Actinacidiphila oryziradicis</name>
    <dbReference type="NCBI Taxonomy" id="2571141"/>
    <lineage>
        <taxon>Bacteria</taxon>
        <taxon>Bacillati</taxon>
        <taxon>Actinomycetota</taxon>
        <taxon>Actinomycetes</taxon>
        <taxon>Kitasatosporales</taxon>
        <taxon>Streptomycetaceae</taxon>
        <taxon>Actinacidiphila</taxon>
    </lineage>
</organism>
<protein>
    <submittedName>
        <fullName evidence="2">ISL3 family transposase</fullName>
    </submittedName>
</protein>